<evidence type="ECO:0000313" key="2">
    <source>
        <dbReference type="Proteomes" id="UP000198706"/>
    </source>
</evidence>
<evidence type="ECO:0000313" key="1">
    <source>
        <dbReference type="EMBL" id="SDJ61257.1"/>
    </source>
</evidence>
<dbReference type="AlphaFoldDB" id="A0A1G8V5W6"/>
<dbReference type="RefSeq" id="WP_084336921.1">
    <property type="nucleotide sequence ID" value="NZ_FNFD01000002.1"/>
</dbReference>
<organism evidence="1 2">
    <name type="scientific">Pseudomonas indica</name>
    <dbReference type="NCBI Taxonomy" id="137658"/>
    <lineage>
        <taxon>Bacteria</taxon>
        <taxon>Pseudomonadati</taxon>
        <taxon>Pseudomonadota</taxon>
        <taxon>Gammaproteobacteria</taxon>
        <taxon>Pseudomonadales</taxon>
        <taxon>Pseudomonadaceae</taxon>
        <taxon>Pseudomonas</taxon>
    </lineage>
</organism>
<reference evidence="1 2" key="1">
    <citation type="submission" date="2016-10" db="EMBL/GenBank/DDBJ databases">
        <authorList>
            <person name="de Groot N.N."/>
        </authorList>
    </citation>
    <scope>NUCLEOTIDE SEQUENCE [LARGE SCALE GENOMIC DNA]</scope>
    <source>
        <strain evidence="1 2">JCM 21544</strain>
    </source>
</reference>
<dbReference type="Proteomes" id="UP000198706">
    <property type="component" value="Unassembled WGS sequence"/>
</dbReference>
<sequence>MKLDREVQLTILKALAEVYPGTTRDVLKEKGIRHNIGLANLAYLVEHRLVSARLSTTNGRDLTPGNSQKITAAGLDFLADDGGVSAILGTVTVKFHEESLKQMIELRLSEAQLPTEEKHRLLQSVRELPADSIKHLTTRLLDLGMDNLPRAVELIRTVLT</sequence>
<gene>
    <name evidence="1" type="ORF">SAMN05216186_102103</name>
</gene>
<proteinExistence type="predicted"/>
<keyword evidence="2" id="KW-1185">Reference proteome</keyword>
<name>A0A1G8V5W6_9PSED</name>
<protein>
    <submittedName>
        <fullName evidence="1">Uncharacterized protein</fullName>
    </submittedName>
</protein>
<accession>A0A1G8V5W6</accession>
<dbReference type="EMBL" id="FNFD01000002">
    <property type="protein sequence ID" value="SDJ61257.1"/>
    <property type="molecule type" value="Genomic_DNA"/>
</dbReference>